<evidence type="ECO:0000256" key="1">
    <source>
        <dbReference type="ARBA" id="ARBA00004970"/>
    </source>
</evidence>
<protein>
    <recommendedName>
        <fullName evidence="3 8">Histidinol-phosphatase</fullName>
        <shortName evidence="8">HolPase</shortName>
        <ecNumber evidence="3 8">3.1.3.15</ecNumber>
    </recommendedName>
</protein>
<evidence type="ECO:0000313" key="10">
    <source>
        <dbReference type="EMBL" id="RED66534.1"/>
    </source>
</evidence>
<dbReference type="InterPro" id="IPR004013">
    <property type="entry name" value="PHP_dom"/>
</dbReference>
<comment type="caution">
    <text evidence="10">The sequence shown here is derived from an EMBL/GenBank/DDBJ whole genome shotgun (WGS) entry which is preliminary data.</text>
</comment>
<reference evidence="10 11" key="1">
    <citation type="submission" date="2018-07" db="EMBL/GenBank/DDBJ databases">
        <title>Genomic Encyclopedia of Type Strains, Phase III (KMG-III): the genomes of soil and plant-associated and newly described type strains.</title>
        <authorList>
            <person name="Whitman W."/>
        </authorList>
    </citation>
    <scope>NUCLEOTIDE SEQUENCE [LARGE SCALE GENOMIC DNA]</scope>
    <source>
        <strain evidence="10 11">CECT 7287</strain>
    </source>
</reference>
<keyword evidence="11" id="KW-1185">Reference proteome</keyword>
<evidence type="ECO:0000256" key="5">
    <source>
        <dbReference type="ARBA" id="ARBA00022801"/>
    </source>
</evidence>
<gene>
    <name evidence="10" type="ORF">DFP98_118158</name>
</gene>
<proteinExistence type="inferred from homology"/>
<comment type="catalytic activity">
    <reaction evidence="7 8">
        <text>L-histidinol phosphate + H2O = L-histidinol + phosphate</text>
        <dbReference type="Rhea" id="RHEA:14465"/>
        <dbReference type="ChEBI" id="CHEBI:15377"/>
        <dbReference type="ChEBI" id="CHEBI:43474"/>
        <dbReference type="ChEBI" id="CHEBI:57699"/>
        <dbReference type="ChEBI" id="CHEBI:57980"/>
        <dbReference type="EC" id="3.1.3.15"/>
    </reaction>
</comment>
<evidence type="ECO:0000256" key="4">
    <source>
        <dbReference type="ARBA" id="ARBA00022605"/>
    </source>
</evidence>
<evidence type="ECO:0000259" key="9">
    <source>
        <dbReference type="Pfam" id="PF02811"/>
    </source>
</evidence>
<comment type="pathway">
    <text evidence="1 8">Amino-acid biosynthesis; L-histidine biosynthesis; L-histidine from 5-phospho-alpha-D-ribose 1-diphosphate: step 8/9.</text>
</comment>
<keyword evidence="5 8" id="KW-0378">Hydrolase</keyword>
<dbReference type="GO" id="GO:0004401">
    <property type="term" value="F:histidinol-phosphatase activity"/>
    <property type="evidence" value="ECO:0007669"/>
    <property type="project" value="UniProtKB-UniRule"/>
</dbReference>
<dbReference type="Gene3D" id="3.20.20.140">
    <property type="entry name" value="Metal-dependent hydrolases"/>
    <property type="match status" value="1"/>
</dbReference>
<dbReference type="CDD" id="cd12110">
    <property type="entry name" value="PHP_HisPPase_Hisj_like"/>
    <property type="match status" value="1"/>
</dbReference>
<evidence type="ECO:0000256" key="6">
    <source>
        <dbReference type="ARBA" id="ARBA00023102"/>
    </source>
</evidence>
<dbReference type="RefSeq" id="WP_116062758.1">
    <property type="nucleotide sequence ID" value="NZ_QRDZ01000018.1"/>
</dbReference>
<organism evidence="10 11">
    <name type="scientific">Cohnella phaseoli</name>
    <dbReference type="NCBI Taxonomy" id="456490"/>
    <lineage>
        <taxon>Bacteria</taxon>
        <taxon>Bacillati</taxon>
        <taxon>Bacillota</taxon>
        <taxon>Bacilli</taxon>
        <taxon>Bacillales</taxon>
        <taxon>Paenibacillaceae</taxon>
        <taxon>Cohnella</taxon>
    </lineage>
</organism>
<dbReference type="NCBIfam" id="TIGR01856">
    <property type="entry name" value="hisJ_fam"/>
    <property type="match status" value="1"/>
</dbReference>
<dbReference type="EMBL" id="QRDZ01000018">
    <property type="protein sequence ID" value="RED66534.1"/>
    <property type="molecule type" value="Genomic_DNA"/>
</dbReference>
<evidence type="ECO:0000313" key="11">
    <source>
        <dbReference type="Proteomes" id="UP000256977"/>
    </source>
</evidence>
<dbReference type="PANTHER" id="PTHR21039:SF0">
    <property type="entry name" value="HISTIDINOL-PHOSPHATASE"/>
    <property type="match status" value="1"/>
</dbReference>
<dbReference type="AlphaFoldDB" id="A0A3D9IY19"/>
<keyword evidence="4 8" id="KW-0028">Amino-acid biosynthesis</keyword>
<name>A0A3D9IY19_9BACL</name>
<evidence type="ECO:0000256" key="7">
    <source>
        <dbReference type="ARBA" id="ARBA00049158"/>
    </source>
</evidence>
<dbReference type="Proteomes" id="UP000256977">
    <property type="component" value="Unassembled WGS sequence"/>
</dbReference>
<dbReference type="InterPro" id="IPR010140">
    <property type="entry name" value="Histidinol_P_phosphatase_HisJ"/>
</dbReference>
<dbReference type="PANTHER" id="PTHR21039">
    <property type="entry name" value="HISTIDINOL PHOSPHATASE-RELATED"/>
    <property type="match status" value="1"/>
</dbReference>
<evidence type="ECO:0000256" key="8">
    <source>
        <dbReference type="RuleBase" id="RU366003"/>
    </source>
</evidence>
<dbReference type="NCBIfam" id="NF005596">
    <property type="entry name" value="PRK07328.1"/>
    <property type="match status" value="1"/>
</dbReference>
<dbReference type="GO" id="GO:0005737">
    <property type="term" value="C:cytoplasm"/>
    <property type="evidence" value="ECO:0007669"/>
    <property type="project" value="TreeGrafter"/>
</dbReference>
<comment type="similarity">
    <text evidence="2 8">Belongs to the PHP hydrolase family. HisK subfamily.</text>
</comment>
<dbReference type="UniPathway" id="UPA00031">
    <property type="reaction ID" value="UER00013"/>
</dbReference>
<dbReference type="GO" id="GO:0000105">
    <property type="term" value="P:L-histidine biosynthetic process"/>
    <property type="evidence" value="ECO:0007669"/>
    <property type="project" value="UniProtKB-UniRule"/>
</dbReference>
<dbReference type="SUPFAM" id="SSF89550">
    <property type="entry name" value="PHP domain-like"/>
    <property type="match status" value="1"/>
</dbReference>
<feature type="domain" description="PHP" evidence="9">
    <location>
        <begin position="67"/>
        <end position="258"/>
    </location>
</feature>
<dbReference type="EC" id="3.1.3.15" evidence="3 8"/>
<evidence type="ECO:0000256" key="3">
    <source>
        <dbReference type="ARBA" id="ARBA00013085"/>
    </source>
</evidence>
<dbReference type="InterPro" id="IPR016195">
    <property type="entry name" value="Pol/histidinol_Pase-like"/>
</dbReference>
<keyword evidence="6 8" id="KW-0368">Histidine biosynthesis</keyword>
<evidence type="ECO:0000256" key="2">
    <source>
        <dbReference type="ARBA" id="ARBA00009152"/>
    </source>
</evidence>
<dbReference type="OrthoDB" id="9775255at2"/>
<accession>A0A3D9IY19</accession>
<sequence length="330" mass="38505">MKVDFHFHLEEGPYSFNWLQRTAKALEVVPGEPKPVGERNTLQWMEHQAERLKNRLDEGCFTERWLEAYFIEGRKKGIERFGMVDHLYRFEEFRGYYEKYILMDDSELGRLQRYWFDRVRMCSIEDFLGAARKMQAKGFPLSVGVEADYFPGGEAELKELLDRYELDYVIGSVHFLDGWGFDNPEVKEIYESKDLLDLYKYLFEHVKAAANSGLFDMIAHLDNLKVFNYRPDESLMIDLYDDVAAALKRAGVASEINTGLAYRYPVKEMCPSPSLLSKLYEHGVPITLSSDSHYPDDIGTLLDEAAELAKRTGYKEIVYFEKRERRTLPL</sequence>
<dbReference type="Pfam" id="PF02811">
    <property type="entry name" value="PHP"/>
    <property type="match status" value="1"/>
</dbReference>